<reference evidence="1 2" key="1">
    <citation type="submission" date="2019-10" db="EMBL/GenBank/DDBJ databases">
        <title>The Genome Sequence of Clostridium tarantellae Isolated from Fish Brain.</title>
        <authorList>
            <person name="Bano L."/>
            <person name="Kiel M."/>
            <person name="Sales G."/>
            <person name="Doxey A.C."/>
            <person name="Mansfield M.J."/>
            <person name="Schiavone M."/>
            <person name="Rossetto O."/>
            <person name="Pirazzini M."/>
            <person name="Dobrindt U."/>
            <person name="Montecucco C."/>
        </authorList>
    </citation>
    <scope>NUCLEOTIDE SEQUENCE [LARGE SCALE GENOMIC DNA]</scope>
    <source>
        <strain evidence="1 2">DSM 3997</strain>
    </source>
</reference>
<evidence type="ECO:0008006" key="3">
    <source>
        <dbReference type="Google" id="ProtNLM"/>
    </source>
</evidence>
<dbReference type="Gene3D" id="2.30.29.30">
    <property type="entry name" value="Pleckstrin-homology domain (PH domain)/Phosphotyrosine-binding domain (PTB)"/>
    <property type="match status" value="1"/>
</dbReference>
<sequence length="116" mass="13392">MGDKKVLSEEEVSIEEEVLFTCAAKLRANWRGYFGRFEVTNSQIIFALASRGAEPFALLMPWEEIVEYKSYNFLGFVPNRILIKLTSGDEFHFMVANRKKLMETLDTFIVSKNISK</sequence>
<dbReference type="InterPro" id="IPR011993">
    <property type="entry name" value="PH-like_dom_sf"/>
</dbReference>
<accession>A0A6I1MPE0</accession>
<dbReference type="EMBL" id="WHJC01000197">
    <property type="protein sequence ID" value="MPQ44338.1"/>
    <property type="molecule type" value="Genomic_DNA"/>
</dbReference>
<dbReference type="AlphaFoldDB" id="A0A6I1MPE0"/>
<evidence type="ECO:0000313" key="2">
    <source>
        <dbReference type="Proteomes" id="UP000430345"/>
    </source>
</evidence>
<dbReference type="RefSeq" id="WP_152890721.1">
    <property type="nucleotide sequence ID" value="NZ_WHJC01000197.1"/>
</dbReference>
<organism evidence="1 2">
    <name type="scientific">Clostridium tarantellae</name>
    <dbReference type="NCBI Taxonomy" id="39493"/>
    <lineage>
        <taxon>Bacteria</taxon>
        <taxon>Bacillati</taxon>
        <taxon>Bacillota</taxon>
        <taxon>Clostridia</taxon>
        <taxon>Eubacteriales</taxon>
        <taxon>Clostridiaceae</taxon>
        <taxon>Clostridium</taxon>
    </lineage>
</organism>
<dbReference type="OrthoDB" id="2085436at2"/>
<protein>
    <recommendedName>
        <fullName evidence="3">GRAM domain-containing protein</fullName>
    </recommendedName>
</protein>
<gene>
    <name evidence="1" type="ORF">GBZ86_11265</name>
</gene>
<evidence type="ECO:0000313" key="1">
    <source>
        <dbReference type="EMBL" id="MPQ44338.1"/>
    </source>
</evidence>
<name>A0A6I1MPE0_9CLOT</name>
<comment type="caution">
    <text evidence="1">The sequence shown here is derived from an EMBL/GenBank/DDBJ whole genome shotgun (WGS) entry which is preliminary data.</text>
</comment>
<proteinExistence type="predicted"/>
<dbReference type="Proteomes" id="UP000430345">
    <property type="component" value="Unassembled WGS sequence"/>
</dbReference>
<keyword evidence="2" id="KW-1185">Reference proteome</keyword>